<dbReference type="InterPro" id="IPR019734">
    <property type="entry name" value="TPR_rpt"/>
</dbReference>
<feature type="repeat" description="TPR" evidence="3">
    <location>
        <begin position="313"/>
        <end position="346"/>
    </location>
</feature>
<protein>
    <submittedName>
        <fullName evidence="5">Uncharacterized protein</fullName>
    </submittedName>
</protein>
<evidence type="ECO:0000313" key="6">
    <source>
        <dbReference type="Proteomes" id="UP000240009"/>
    </source>
</evidence>
<keyword evidence="1" id="KW-0677">Repeat</keyword>
<evidence type="ECO:0000256" key="2">
    <source>
        <dbReference type="ARBA" id="ARBA00022803"/>
    </source>
</evidence>
<dbReference type="SUPFAM" id="SSF48452">
    <property type="entry name" value="TPR-like"/>
    <property type="match status" value="2"/>
</dbReference>
<dbReference type="PROSITE" id="PS50293">
    <property type="entry name" value="TPR_REGION"/>
    <property type="match status" value="1"/>
</dbReference>
<dbReference type="PANTHER" id="PTHR44858:SF1">
    <property type="entry name" value="UDP-N-ACETYLGLUCOSAMINE--PEPTIDE N-ACETYLGLUCOSAMINYLTRANSFERASE SPINDLY-RELATED"/>
    <property type="match status" value="1"/>
</dbReference>
<dbReference type="PANTHER" id="PTHR44858">
    <property type="entry name" value="TETRATRICOPEPTIDE REPEAT PROTEIN 6"/>
    <property type="match status" value="1"/>
</dbReference>
<reference evidence="5 6" key="1">
    <citation type="submission" date="2018-02" db="EMBL/GenBank/DDBJ databases">
        <title>Comparative genomes isolates from brazilian mangrove.</title>
        <authorList>
            <person name="Araujo J.E."/>
            <person name="Taketani R.G."/>
            <person name="Silva M.C.P."/>
            <person name="Loureco M.V."/>
            <person name="Andreote F.D."/>
        </authorList>
    </citation>
    <scope>NUCLEOTIDE SEQUENCE [LARGE SCALE GENOMIC DNA]</scope>
    <source>
        <strain evidence="5 6">HEX-2 MGV</strain>
    </source>
</reference>
<sequence>MPLTMTKRFWIIAPFLSFTLLIGLIGSNTRQAWAANCEPTDGENRPSIEELVGPLDKNPQEKTPDEVKAEQEQTDAQRREKQVRELRQAEIDRLTAKLQTSLDDPNLWLTRARIRAEIDQREGAISDLTQFMKRKGKSAEQLAQRGKLYYSLNQFDEAEADLNEAVQLEPDNTEMLYARGKLYIDQWKTQEAYRDFSKVIAIEPRHKMARFNRGYLLMGVKGSYGNYRQALEDLKIVVDIDPDWVLARYHYVRVLHSLGKSEEVIRHATFVLWHEPDSECMYSYRSAAYRFLDKFDLALSDATKYMEFNPRAESRIGMRAAIYTRMGEHEKAIDDWKTYLKIKPNSVDGYDNLIESYKALKRYDDALAVYDKVMELEPNNSDWPRFRGMLKGDVGDFQGALADLTTSIEMGGNNYDNRANIYDDMGEYAKAWADRVYQTYAVKAFVGKTIEYEQELADEEKVLAALVEQQINLLQTGKRLTRSKSLWPHNKHSAWGGYWLRGLTSLVTSDNAETQKLGVQGFRDFVDNLRACPLPPEETQTAVDALNKLAAGDQPEPIKKEASILAKDLAVLQVANDPQTEAWQPGSLYFKTFTIEKDEQGRSTEFRQFDMGWLERKKGSGENRFREIRRTPQFIEMYALDRALWVRLEVDQAKWSFDRENWKLIGKGEITQR</sequence>
<gene>
    <name evidence="5" type="ORF">C5Y96_06445</name>
</gene>
<dbReference type="InterPro" id="IPR050498">
    <property type="entry name" value="Ycf3"/>
</dbReference>
<proteinExistence type="predicted"/>
<accession>A0A2S8FX96</accession>
<feature type="compositionally biased region" description="Basic and acidic residues" evidence="4">
    <location>
        <begin position="58"/>
        <end position="79"/>
    </location>
</feature>
<evidence type="ECO:0000256" key="3">
    <source>
        <dbReference type="PROSITE-ProRule" id="PRU00339"/>
    </source>
</evidence>
<dbReference type="Proteomes" id="UP000240009">
    <property type="component" value="Unassembled WGS sequence"/>
</dbReference>
<feature type="repeat" description="TPR" evidence="3">
    <location>
        <begin position="347"/>
        <end position="380"/>
    </location>
</feature>
<dbReference type="AlphaFoldDB" id="A0A2S8FX96"/>
<comment type="caution">
    <text evidence="5">The sequence shown here is derived from an EMBL/GenBank/DDBJ whole genome shotgun (WGS) entry which is preliminary data.</text>
</comment>
<keyword evidence="2 3" id="KW-0802">TPR repeat</keyword>
<feature type="region of interest" description="Disordered" evidence="4">
    <location>
        <begin position="37"/>
        <end position="79"/>
    </location>
</feature>
<dbReference type="Pfam" id="PF13181">
    <property type="entry name" value="TPR_8"/>
    <property type="match status" value="1"/>
</dbReference>
<dbReference type="Gene3D" id="1.25.40.10">
    <property type="entry name" value="Tetratricopeptide repeat domain"/>
    <property type="match status" value="2"/>
</dbReference>
<name>A0A2S8FX96_9BACT</name>
<feature type="repeat" description="TPR" evidence="3">
    <location>
        <begin position="139"/>
        <end position="172"/>
    </location>
</feature>
<organism evidence="5 6">
    <name type="scientific">Blastopirellula marina</name>
    <dbReference type="NCBI Taxonomy" id="124"/>
    <lineage>
        <taxon>Bacteria</taxon>
        <taxon>Pseudomonadati</taxon>
        <taxon>Planctomycetota</taxon>
        <taxon>Planctomycetia</taxon>
        <taxon>Pirellulales</taxon>
        <taxon>Pirellulaceae</taxon>
        <taxon>Blastopirellula</taxon>
    </lineage>
</organism>
<dbReference type="Pfam" id="PF13414">
    <property type="entry name" value="TPR_11"/>
    <property type="match status" value="1"/>
</dbReference>
<dbReference type="InterPro" id="IPR011990">
    <property type="entry name" value="TPR-like_helical_dom_sf"/>
</dbReference>
<feature type="repeat" description="TPR" evidence="3">
    <location>
        <begin position="173"/>
        <end position="206"/>
    </location>
</feature>
<dbReference type="SMART" id="SM00028">
    <property type="entry name" value="TPR"/>
    <property type="match status" value="5"/>
</dbReference>
<evidence type="ECO:0000313" key="5">
    <source>
        <dbReference type="EMBL" id="PQO36802.1"/>
    </source>
</evidence>
<dbReference type="EMBL" id="PUIA01000017">
    <property type="protein sequence ID" value="PQO36802.1"/>
    <property type="molecule type" value="Genomic_DNA"/>
</dbReference>
<evidence type="ECO:0000256" key="1">
    <source>
        <dbReference type="ARBA" id="ARBA00022737"/>
    </source>
</evidence>
<dbReference type="PROSITE" id="PS50005">
    <property type="entry name" value="TPR"/>
    <property type="match status" value="4"/>
</dbReference>
<evidence type="ECO:0000256" key="4">
    <source>
        <dbReference type="SAM" id="MobiDB-lite"/>
    </source>
</evidence>